<protein>
    <submittedName>
        <fullName evidence="3">Uncharacterized protein</fullName>
    </submittedName>
</protein>
<dbReference type="EMBL" id="ASGP02000003">
    <property type="protein sequence ID" value="KAH9517574.1"/>
    <property type="molecule type" value="Genomic_DNA"/>
</dbReference>
<reference evidence="3" key="2">
    <citation type="journal article" date="2022" name="Res Sq">
        <title>Comparative Genomics Reveals Insights into the Divergent Evolution of Astigmatic Mites and Household Pest Adaptations.</title>
        <authorList>
            <person name="Xiong Q."/>
            <person name="Wan A.T.-Y."/>
            <person name="Liu X.-Y."/>
            <person name="Fung C.S.-H."/>
            <person name="Xiao X."/>
            <person name="Malainual N."/>
            <person name="Hou J."/>
            <person name="Wang L."/>
            <person name="Wang M."/>
            <person name="Yang K."/>
            <person name="Cui Y."/>
            <person name="Leung E."/>
            <person name="Nong W."/>
            <person name="Shin S.-K."/>
            <person name="Au S."/>
            <person name="Jeong K.Y."/>
            <person name="Chew F.T."/>
            <person name="Hui J."/>
            <person name="Leung T.F."/>
            <person name="Tungtrongchitr A."/>
            <person name="Zhong N."/>
            <person name="Liu Z."/>
            <person name="Tsui S."/>
        </authorList>
    </citation>
    <scope>NUCLEOTIDE SEQUENCE</scope>
    <source>
        <strain evidence="3">Derf</strain>
        <tissue evidence="3">Whole organism</tissue>
    </source>
</reference>
<evidence type="ECO:0000256" key="1">
    <source>
        <dbReference type="SAM" id="MobiDB-lite"/>
    </source>
</evidence>
<dbReference type="Proteomes" id="UP000790347">
    <property type="component" value="Unassembled WGS sequence"/>
</dbReference>
<comment type="caution">
    <text evidence="3">The sequence shown here is derived from an EMBL/GenBank/DDBJ whole genome shotgun (WGS) entry which is preliminary data.</text>
</comment>
<dbReference type="AlphaFoldDB" id="A0A922L6S6"/>
<evidence type="ECO:0000256" key="2">
    <source>
        <dbReference type="SAM" id="SignalP"/>
    </source>
</evidence>
<proteinExistence type="predicted"/>
<evidence type="ECO:0000313" key="4">
    <source>
        <dbReference type="Proteomes" id="UP000790347"/>
    </source>
</evidence>
<keyword evidence="2" id="KW-0732">Signal</keyword>
<keyword evidence="4" id="KW-1185">Reference proteome</keyword>
<feature type="region of interest" description="Disordered" evidence="1">
    <location>
        <begin position="141"/>
        <end position="164"/>
    </location>
</feature>
<feature type="signal peptide" evidence="2">
    <location>
        <begin position="1"/>
        <end position="30"/>
    </location>
</feature>
<name>A0A922L6S6_DERFA</name>
<reference evidence="3" key="1">
    <citation type="submission" date="2013-05" db="EMBL/GenBank/DDBJ databases">
        <authorList>
            <person name="Yim A.K.Y."/>
            <person name="Chan T.F."/>
            <person name="Ji K.M."/>
            <person name="Liu X.Y."/>
            <person name="Zhou J.W."/>
            <person name="Li R.Q."/>
            <person name="Yang K.Y."/>
            <person name="Li J."/>
            <person name="Li M."/>
            <person name="Law P.T.W."/>
            <person name="Wu Y.L."/>
            <person name="Cai Z.L."/>
            <person name="Qin H."/>
            <person name="Bao Y."/>
            <person name="Leung R.K.K."/>
            <person name="Ng P.K.S."/>
            <person name="Zou J."/>
            <person name="Zhong X.J."/>
            <person name="Ran P.X."/>
            <person name="Zhong N.S."/>
            <person name="Liu Z.G."/>
            <person name="Tsui S.K.W."/>
        </authorList>
    </citation>
    <scope>NUCLEOTIDE SEQUENCE</scope>
    <source>
        <strain evidence="3">Derf</strain>
        <tissue evidence="3">Whole organism</tissue>
    </source>
</reference>
<organism evidence="3 4">
    <name type="scientific">Dermatophagoides farinae</name>
    <name type="common">American house dust mite</name>
    <dbReference type="NCBI Taxonomy" id="6954"/>
    <lineage>
        <taxon>Eukaryota</taxon>
        <taxon>Metazoa</taxon>
        <taxon>Ecdysozoa</taxon>
        <taxon>Arthropoda</taxon>
        <taxon>Chelicerata</taxon>
        <taxon>Arachnida</taxon>
        <taxon>Acari</taxon>
        <taxon>Acariformes</taxon>
        <taxon>Sarcoptiformes</taxon>
        <taxon>Astigmata</taxon>
        <taxon>Psoroptidia</taxon>
        <taxon>Analgoidea</taxon>
        <taxon>Pyroglyphidae</taxon>
        <taxon>Dermatophagoidinae</taxon>
        <taxon>Dermatophagoides</taxon>
    </lineage>
</organism>
<gene>
    <name evidence="3" type="ORF">DERF_008236</name>
</gene>
<accession>A0A922L6S6</accession>
<evidence type="ECO:0000313" key="3">
    <source>
        <dbReference type="EMBL" id="KAH9517574.1"/>
    </source>
</evidence>
<sequence length="164" mass="18083">MFKRTVINLSFISLSLSFLFLFANIDNSLATNMICHDDNGEHSTIGSSSSSSSVSIFSNNNNKSQNHNNRTTIVSNSRTIFLINDNDDKIVTAANTNANNNKKRDVHGLNDGKISQKFHRDYSSSTTLSTSSNTLNINFPNNNVDSKNVSSIQTANNEQPFVDD</sequence>
<feature type="chain" id="PRO_5038069587" evidence="2">
    <location>
        <begin position="31"/>
        <end position="164"/>
    </location>
</feature>